<dbReference type="InterPro" id="IPR038591">
    <property type="entry name" value="NolW-like_sf"/>
</dbReference>
<evidence type="ECO:0000256" key="6">
    <source>
        <dbReference type="SAM" id="SignalP"/>
    </source>
</evidence>
<dbReference type="Proteomes" id="UP000547674">
    <property type="component" value="Unassembled WGS sequence"/>
</dbReference>
<accession>A0A7Y2EAZ9</accession>
<evidence type="ECO:0000256" key="2">
    <source>
        <dbReference type="ARBA" id="ARBA00022729"/>
    </source>
</evidence>
<dbReference type="InterPro" id="IPR050810">
    <property type="entry name" value="Bact_Secretion_Sys_Channel"/>
</dbReference>
<name>A0A7Y2EAZ9_UNCEI</name>
<dbReference type="PANTHER" id="PTHR30332:SF24">
    <property type="entry name" value="SECRETIN GSPD-RELATED"/>
    <property type="match status" value="1"/>
</dbReference>
<evidence type="ECO:0000259" key="8">
    <source>
        <dbReference type="Pfam" id="PF03958"/>
    </source>
</evidence>
<dbReference type="GO" id="GO:0009306">
    <property type="term" value="P:protein secretion"/>
    <property type="evidence" value="ECO:0007669"/>
    <property type="project" value="InterPro"/>
</dbReference>
<dbReference type="AlphaFoldDB" id="A0A7Y2EAZ9"/>
<feature type="signal peptide" evidence="6">
    <location>
        <begin position="1"/>
        <end position="15"/>
    </location>
</feature>
<evidence type="ECO:0000256" key="3">
    <source>
        <dbReference type="ARBA" id="ARBA00023136"/>
    </source>
</evidence>
<gene>
    <name evidence="9" type="ORF">HKN21_17135</name>
</gene>
<dbReference type="InterPro" id="IPR001775">
    <property type="entry name" value="GspD/PilQ"/>
</dbReference>
<keyword evidence="2 6" id="KW-0732">Signal</keyword>
<feature type="chain" id="PRO_5030917634" evidence="6">
    <location>
        <begin position="16"/>
        <end position="406"/>
    </location>
</feature>
<evidence type="ECO:0000259" key="7">
    <source>
        <dbReference type="Pfam" id="PF00263"/>
    </source>
</evidence>
<dbReference type="GO" id="GO:0009279">
    <property type="term" value="C:cell outer membrane"/>
    <property type="evidence" value="ECO:0007669"/>
    <property type="project" value="UniProtKB-SubCell"/>
</dbReference>
<protein>
    <submittedName>
        <fullName evidence="9">Type II secretion system protein GspD</fullName>
    </submittedName>
</protein>
<sequence length="406" mass="44006">MVLLLACLVSTPAHANTVTLNVSGVPLDEVVRLVADQAGLTLSGTTLPNLPVTLRLTDTEANEALRLIFLGTPYDGWVRNGHLSVFGEDDELLRTFPLAHAAASELSMVLSESFEDANVSPDPRTNALVVRGNSAVMRSVEELLPTLDRRMPQILLKADIVEVSDQDQLEIGFDWEFAYDDEDGSVTHQGSATGNPIASVTDFVFSYARFGKHDISALLGVLNQVVETRVLSSPRVVTTPGRTANILVGERVPYPRATTETQTGATLQEIEFVDVGVQLEVTPRVSADGVITMVVHPEVSQVLDDAVGGIPVIGTREATAEVSVLSGETVILGGLKRKNRDTTVSKLPILGDIPLLGGLFRWSSTNEREAELMIFLTPSLVDGPLVQQSLELRDRLERELEVPKDW</sequence>
<keyword evidence="3" id="KW-0472">Membrane</keyword>
<dbReference type="PANTHER" id="PTHR30332">
    <property type="entry name" value="PROBABLE GENERAL SECRETION PATHWAY PROTEIN D"/>
    <property type="match status" value="1"/>
</dbReference>
<evidence type="ECO:0000256" key="4">
    <source>
        <dbReference type="RuleBase" id="RU004003"/>
    </source>
</evidence>
<comment type="similarity">
    <text evidence="4">Belongs to the bacterial secretin family.</text>
</comment>
<organism evidence="9 10">
    <name type="scientific">Eiseniibacteriota bacterium</name>
    <dbReference type="NCBI Taxonomy" id="2212470"/>
    <lineage>
        <taxon>Bacteria</taxon>
        <taxon>Candidatus Eiseniibacteriota</taxon>
    </lineage>
</organism>
<dbReference type="EMBL" id="JABDJR010000685">
    <property type="protein sequence ID" value="NNF08489.1"/>
    <property type="molecule type" value="Genomic_DNA"/>
</dbReference>
<keyword evidence="5" id="KW-0813">Transport</keyword>
<dbReference type="Pfam" id="PF03958">
    <property type="entry name" value="Secretin_N"/>
    <property type="match status" value="1"/>
</dbReference>
<evidence type="ECO:0000313" key="9">
    <source>
        <dbReference type="EMBL" id="NNF08489.1"/>
    </source>
</evidence>
<comment type="subcellular location">
    <subcellularLocation>
        <location evidence="5">Cell outer membrane</location>
    </subcellularLocation>
    <subcellularLocation>
        <location evidence="1">Membrane</location>
    </subcellularLocation>
</comment>
<evidence type="ECO:0000256" key="5">
    <source>
        <dbReference type="RuleBase" id="RU004004"/>
    </source>
</evidence>
<proteinExistence type="inferred from homology"/>
<dbReference type="GO" id="GO:0015627">
    <property type="term" value="C:type II protein secretion system complex"/>
    <property type="evidence" value="ECO:0007669"/>
    <property type="project" value="TreeGrafter"/>
</dbReference>
<comment type="caution">
    <text evidence="9">The sequence shown here is derived from an EMBL/GenBank/DDBJ whole genome shotgun (WGS) entry which is preliminary data.</text>
</comment>
<feature type="domain" description="NolW-like" evidence="8">
    <location>
        <begin position="94"/>
        <end position="153"/>
    </location>
</feature>
<evidence type="ECO:0000313" key="10">
    <source>
        <dbReference type="Proteomes" id="UP000547674"/>
    </source>
</evidence>
<evidence type="ECO:0000256" key="1">
    <source>
        <dbReference type="ARBA" id="ARBA00004370"/>
    </source>
</evidence>
<feature type="domain" description="Type II/III secretion system secretin-like" evidence="7">
    <location>
        <begin position="222"/>
        <end position="381"/>
    </location>
</feature>
<dbReference type="InterPro" id="IPR004845">
    <property type="entry name" value="T2SS_GspD_CS"/>
</dbReference>
<dbReference type="Pfam" id="PF00263">
    <property type="entry name" value="Secretin"/>
    <property type="match status" value="1"/>
</dbReference>
<dbReference type="InterPro" id="IPR004846">
    <property type="entry name" value="T2SS/T3SS_dom"/>
</dbReference>
<reference evidence="9 10" key="1">
    <citation type="submission" date="2020-03" db="EMBL/GenBank/DDBJ databases">
        <title>Metabolic flexibility allows generalist bacteria to become dominant in a frequently disturbed ecosystem.</title>
        <authorList>
            <person name="Chen Y.-J."/>
            <person name="Leung P.M."/>
            <person name="Bay S.K."/>
            <person name="Hugenholtz P."/>
            <person name="Kessler A.J."/>
            <person name="Shelley G."/>
            <person name="Waite D.W."/>
            <person name="Cook P.L."/>
            <person name="Greening C."/>
        </authorList>
    </citation>
    <scope>NUCLEOTIDE SEQUENCE [LARGE SCALE GENOMIC DNA]</scope>
    <source>
        <strain evidence="9">SS_bin_28</strain>
    </source>
</reference>
<dbReference type="InterPro" id="IPR005644">
    <property type="entry name" value="NolW-like"/>
</dbReference>
<dbReference type="Gene3D" id="3.30.1370.120">
    <property type="match status" value="1"/>
</dbReference>
<dbReference type="PROSITE" id="PS00875">
    <property type="entry name" value="T2SP_D"/>
    <property type="match status" value="1"/>
</dbReference>
<dbReference type="PRINTS" id="PR00811">
    <property type="entry name" value="BCTERIALGSPD"/>
</dbReference>